<dbReference type="InterPro" id="IPR029068">
    <property type="entry name" value="Glyas_Bleomycin-R_OHBP_Dase"/>
</dbReference>
<gene>
    <name evidence="2" type="ORF">GCM10007096_09250</name>
</gene>
<sequence>MSAININGASFVLLVKELEKTIKFYTDLNFKYEVIGSKIKHHHISRDKLTLILIEAKPGDEVNPISSRYEEQYFDAFCYTDSVDVLFEEMKEKNVTIIRKPNYSSYWSEFTIKDINGYQIAFGGGIVNKELISG</sequence>
<protein>
    <recommendedName>
        <fullName evidence="1">Glyoxalase/fosfomycin resistance/dioxygenase domain-containing protein</fullName>
    </recommendedName>
</protein>
<keyword evidence="3" id="KW-1185">Reference proteome</keyword>
<dbReference type="AlphaFoldDB" id="A0A8J2ZUD6"/>
<feature type="domain" description="Glyoxalase/fosfomycin resistance/dioxygenase" evidence="1">
    <location>
        <begin position="11"/>
        <end position="122"/>
    </location>
</feature>
<organism evidence="2 3">
    <name type="scientific">Pullulanibacillus pueri</name>
    <dbReference type="NCBI Taxonomy" id="1437324"/>
    <lineage>
        <taxon>Bacteria</taxon>
        <taxon>Bacillati</taxon>
        <taxon>Bacillota</taxon>
        <taxon>Bacilli</taxon>
        <taxon>Bacillales</taxon>
        <taxon>Sporolactobacillaceae</taxon>
        <taxon>Pullulanibacillus</taxon>
    </lineage>
</organism>
<dbReference type="Proteomes" id="UP000656813">
    <property type="component" value="Unassembled WGS sequence"/>
</dbReference>
<evidence type="ECO:0000259" key="1">
    <source>
        <dbReference type="Pfam" id="PF00903"/>
    </source>
</evidence>
<dbReference type="RefSeq" id="WP_188496218.1">
    <property type="nucleotide sequence ID" value="NZ_BMFV01000004.1"/>
</dbReference>
<accession>A0A8J2ZUD6</accession>
<dbReference type="Gene3D" id="3.10.180.10">
    <property type="entry name" value="2,3-Dihydroxybiphenyl 1,2-Dioxygenase, domain 1"/>
    <property type="match status" value="1"/>
</dbReference>
<evidence type="ECO:0000313" key="2">
    <source>
        <dbReference type="EMBL" id="GGH77401.1"/>
    </source>
</evidence>
<evidence type="ECO:0000313" key="3">
    <source>
        <dbReference type="Proteomes" id="UP000656813"/>
    </source>
</evidence>
<dbReference type="EMBL" id="BMFV01000004">
    <property type="protein sequence ID" value="GGH77401.1"/>
    <property type="molecule type" value="Genomic_DNA"/>
</dbReference>
<proteinExistence type="predicted"/>
<dbReference type="SUPFAM" id="SSF54593">
    <property type="entry name" value="Glyoxalase/Bleomycin resistance protein/Dihydroxybiphenyl dioxygenase"/>
    <property type="match status" value="1"/>
</dbReference>
<reference evidence="2" key="1">
    <citation type="journal article" date="2014" name="Int. J. Syst. Evol. Microbiol.">
        <title>Complete genome sequence of Corynebacterium casei LMG S-19264T (=DSM 44701T), isolated from a smear-ripened cheese.</title>
        <authorList>
            <consortium name="US DOE Joint Genome Institute (JGI-PGF)"/>
            <person name="Walter F."/>
            <person name="Albersmeier A."/>
            <person name="Kalinowski J."/>
            <person name="Ruckert C."/>
        </authorList>
    </citation>
    <scope>NUCLEOTIDE SEQUENCE</scope>
    <source>
        <strain evidence="2">CGMCC 1.12777</strain>
    </source>
</reference>
<reference evidence="2" key="2">
    <citation type="submission" date="2020-09" db="EMBL/GenBank/DDBJ databases">
        <authorList>
            <person name="Sun Q."/>
            <person name="Zhou Y."/>
        </authorList>
    </citation>
    <scope>NUCLEOTIDE SEQUENCE</scope>
    <source>
        <strain evidence="2">CGMCC 1.12777</strain>
    </source>
</reference>
<comment type="caution">
    <text evidence="2">The sequence shown here is derived from an EMBL/GenBank/DDBJ whole genome shotgun (WGS) entry which is preliminary data.</text>
</comment>
<dbReference type="InterPro" id="IPR004360">
    <property type="entry name" value="Glyas_Fos-R_dOase_dom"/>
</dbReference>
<dbReference type="Pfam" id="PF00903">
    <property type="entry name" value="Glyoxalase"/>
    <property type="match status" value="1"/>
</dbReference>
<name>A0A8J2ZUD6_9BACL</name>